<dbReference type="AlphaFoldDB" id="A0AAV5KCW7"/>
<dbReference type="EMBL" id="BPVZ01000060">
    <property type="protein sequence ID" value="GKV22355.1"/>
    <property type="molecule type" value="Genomic_DNA"/>
</dbReference>
<reference evidence="1 2" key="1">
    <citation type="journal article" date="2021" name="Commun. Biol.">
        <title>The genome of Shorea leprosula (Dipterocarpaceae) highlights the ecological relevance of drought in aseasonal tropical rainforests.</title>
        <authorList>
            <person name="Ng K.K.S."/>
            <person name="Kobayashi M.J."/>
            <person name="Fawcett J.A."/>
            <person name="Hatakeyama M."/>
            <person name="Paape T."/>
            <person name="Ng C.H."/>
            <person name="Ang C.C."/>
            <person name="Tnah L.H."/>
            <person name="Lee C.T."/>
            <person name="Nishiyama T."/>
            <person name="Sese J."/>
            <person name="O'Brien M.J."/>
            <person name="Copetti D."/>
            <person name="Mohd Noor M.I."/>
            <person name="Ong R.C."/>
            <person name="Putra M."/>
            <person name="Sireger I.Z."/>
            <person name="Indrioko S."/>
            <person name="Kosugi Y."/>
            <person name="Izuno A."/>
            <person name="Isagi Y."/>
            <person name="Lee S.L."/>
            <person name="Shimizu K.K."/>
        </authorList>
    </citation>
    <scope>NUCLEOTIDE SEQUENCE [LARGE SCALE GENOMIC DNA]</scope>
    <source>
        <strain evidence="1">214</strain>
    </source>
</reference>
<name>A0AAV5KCW7_9ROSI</name>
<comment type="caution">
    <text evidence="1">The sequence shown here is derived from an EMBL/GenBank/DDBJ whole genome shotgun (WGS) entry which is preliminary data.</text>
</comment>
<keyword evidence="2" id="KW-1185">Reference proteome</keyword>
<gene>
    <name evidence="1" type="ORF">SLEP1_g32236</name>
</gene>
<accession>A0AAV5KCW7</accession>
<proteinExistence type="predicted"/>
<sequence>MYYDFGHNSNKKRRYMPRSRDIDHTLTRFNIKI</sequence>
<evidence type="ECO:0000313" key="1">
    <source>
        <dbReference type="EMBL" id="GKV22355.1"/>
    </source>
</evidence>
<protein>
    <submittedName>
        <fullName evidence="1">Uncharacterized protein</fullName>
    </submittedName>
</protein>
<evidence type="ECO:0000313" key="2">
    <source>
        <dbReference type="Proteomes" id="UP001054252"/>
    </source>
</evidence>
<dbReference type="Proteomes" id="UP001054252">
    <property type="component" value="Unassembled WGS sequence"/>
</dbReference>
<organism evidence="1 2">
    <name type="scientific">Rubroshorea leprosula</name>
    <dbReference type="NCBI Taxonomy" id="152421"/>
    <lineage>
        <taxon>Eukaryota</taxon>
        <taxon>Viridiplantae</taxon>
        <taxon>Streptophyta</taxon>
        <taxon>Embryophyta</taxon>
        <taxon>Tracheophyta</taxon>
        <taxon>Spermatophyta</taxon>
        <taxon>Magnoliopsida</taxon>
        <taxon>eudicotyledons</taxon>
        <taxon>Gunneridae</taxon>
        <taxon>Pentapetalae</taxon>
        <taxon>rosids</taxon>
        <taxon>malvids</taxon>
        <taxon>Malvales</taxon>
        <taxon>Dipterocarpaceae</taxon>
        <taxon>Rubroshorea</taxon>
    </lineage>
</organism>